<keyword evidence="3" id="KW-1185">Reference proteome</keyword>
<protein>
    <submittedName>
        <fullName evidence="2">Uncharacterized protein</fullName>
    </submittedName>
</protein>
<dbReference type="AlphaFoldDB" id="C3X441"/>
<feature type="region of interest" description="Disordered" evidence="1">
    <location>
        <begin position="154"/>
        <end position="264"/>
    </location>
</feature>
<gene>
    <name evidence="2" type="ORF">OFAG_01130</name>
</gene>
<dbReference type="RefSeq" id="WP_020994919.1">
    <property type="nucleotide sequence ID" value="NZ_CABMNL010000001.1"/>
</dbReference>
<dbReference type="EMBL" id="ACDP02000010">
    <property type="protein sequence ID" value="EEO27977.2"/>
    <property type="molecule type" value="Genomic_DNA"/>
</dbReference>
<dbReference type="HOGENOM" id="CLU_1213834_0_0_4"/>
<feature type="compositionally biased region" description="Basic and acidic residues" evidence="1">
    <location>
        <begin position="154"/>
        <end position="192"/>
    </location>
</feature>
<proteinExistence type="predicted"/>
<dbReference type="eggNOG" id="COG3064">
    <property type="taxonomic scope" value="Bacteria"/>
</dbReference>
<feature type="compositionally biased region" description="Basic and acidic residues" evidence="1">
    <location>
        <begin position="241"/>
        <end position="264"/>
    </location>
</feature>
<feature type="compositionally biased region" description="Polar residues" evidence="1">
    <location>
        <begin position="196"/>
        <end position="209"/>
    </location>
</feature>
<comment type="caution">
    <text evidence="2">The sequence shown here is derived from an EMBL/GenBank/DDBJ whole genome shotgun (WGS) entry which is preliminary data.</text>
</comment>
<name>C3X441_9BURK</name>
<feature type="region of interest" description="Disordered" evidence="1">
    <location>
        <begin position="1"/>
        <end position="21"/>
    </location>
</feature>
<feature type="compositionally biased region" description="Basic and acidic residues" evidence="1">
    <location>
        <begin position="214"/>
        <end position="233"/>
    </location>
</feature>
<reference evidence="2" key="1">
    <citation type="submission" date="2011-10" db="EMBL/GenBank/DDBJ databases">
        <title>The Genome Sequence of Oxalobacter formigenes HOxBLS.</title>
        <authorList>
            <consortium name="The Broad Institute Genome Sequencing Platform"/>
            <person name="Earl A."/>
            <person name="Ward D."/>
            <person name="Feldgarden M."/>
            <person name="Gevers D."/>
            <person name="Allison M.J."/>
            <person name="Humphrey S."/>
            <person name="Young S.K."/>
            <person name="Zeng Q."/>
            <person name="Gargeya S."/>
            <person name="Fitzgerald M."/>
            <person name="Haas B."/>
            <person name="Abouelleil A."/>
            <person name="Alvarado L."/>
            <person name="Arachchi H.M."/>
            <person name="Berlin A."/>
            <person name="Brown A."/>
            <person name="Chapman S.B."/>
            <person name="Chen Z."/>
            <person name="Dunbar C."/>
            <person name="Freedman E."/>
            <person name="Gearin G."/>
            <person name="Goldberg J."/>
            <person name="Griggs A."/>
            <person name="Gujja S."/>
            <person name="Heiman D."/>
            <person name="Howarth C."/>
            <person name="Larson L."/>
            <person name="Lui A."/>
            <person name="MacDonald P.J.P."/>
            <person name="Montmayeur A."/>
            <person name="Murphy C."/>
            <person name="Neiman D."/>
            <person name="Pearson M."/>
            <person name="Priest M."/>
            <person name="Roberts A."/>
            <person name="Saif S."/>
            <person name="Shea T."/>
            <person name="Shenoy N."/>
            <person name="Sisk P."/>
            <person name="Stolte C."/>
            <person name="Sykes S."/>
            <person name="Wortman J."/>
            <person name="Nusbaum C."/>
            <person name="Birren B."/>
        </authorList>
    </citation>
    <scope>NUCLEOTIDE SEQUENCE [LARGE SCALE GENOMIC DNA]</scope>
    <source>
        <strain evidence="2">HOxBLS</strain>
    </source>
</reference>
<evidence type="ECO:0000256" key="1">
    <source>
        <dbReference type="SAM" id="MobiDB-lite"/>
    </source>
</evidence>
<evidence type="ECO:0000313" key="3">
    <source>
        <dbReference type="Proteomes" id="UP000003973"/>
    </source>
</evidence>
<evidence type="ECO:0000313" key="2">
    <source>
        <dbReference type="EMBL" id="EEO27977.2"/>
    </source>
</evidence>
<sequence>MKPSDIPCGRQKQKEAAPSSGGGKAVLTLVAAAILFFSFTGAAPLQAAGISGDSLLPKEKPGPEVTAVLEHYPAGSIDSVARADIVLEVIEIEKANISARLYNEKLLCNEKFLVYRCYDEAEERKRIDLAALKPLETEAKRFKRSEAVRQRDLALDRRRAEEEAEAPQRAENVRMREEREKRVQEREAKREAAAQGRTSTPGESHSGNLMTPAEKAENVREYQAKQEEMTRRQERVKRKKAETQRKREQRAADEAAGRKPDGPI</sequence>
<dbReference type="Proteomes" id="UP000003973">
    <property type="component" value="Unassembled WGS sequence"/>
</dbReference>
<accession>C3X441</accession>
<organism evidence="2 3">
    <name type="scientific">Oxalobacter paraformigenes</name>
    <dbReference type="NCBI Taxonomy" id="556268"/>
    <lineage>
        <taxon>Bacteria</taxon>
        <taxon>Pseudomonadati</taxon>
        <taxon>Pseudomonadota</taxon>
        <taxon>Betaproteobacteria</taxon>
        <taxon>Burkholderiales</taxon>
        <taxon>Oxalobacteraceae</taxon>
        <taxon>Oxalobacter</taxon>
    </lineage>
</organism>